<dbReference type="RefSeq" id="WP_132971478.1">
    <property type="nucleotide sequence ID" value="NZ_SMFX01000001.1"/>
</dbReference>
<keyword evidence="4" id="KW-0413">Isomerase</keyword>
<dbReference type="GO" id="GO:0005125">
    <property type="term" value="F:cytokine activity"/>
    <property type="evidence" value="ECO:0007669"/>
    <property type="project" value="UniProtKB-KW"/>
</dbReference>
<evidence type="ECO:0000256" key="9">
    <source>
        <dbReference type="ARBA" id="ARBA00041631"/>
    </source>
</evidence>
<organism evidence="12 13">
    <name type="scientific">Thiogranum longum</name>
    <dbReference type="NCBI Taxonomy" id="1537524"/>
    <lineage>
        <taxon>Bacteria</taxon>
        <taxon>Pseudomonadati</taxon>
        <taxon>Pseudomonadota</taxon>
        <taxon>Gammaproteobacteria</taxon>
        <taxon>Chromatiales</taxon>
        <taxon>Ectothiorhodospiraceae</taxon>
        <taxon>Thiogranum</taxon>
    </lineage>
</organism>
<evidence type="ECO:0000256" key="11">
    <source>
        <dbReference type="ARBA" id="ARBA00042730"/>
    </source>
</evidence>
<dbReference type="EC" id="5.3.3.12" evidence="7"/>
<evidence type="ECO:0000256" key="8">
    <source>
        <dbReference type="ARBA" id="ARBA00039086"/>
    </source>
</evidence>
<evidence type="ECO:0000256" key="5">
    <source>
        <dbReference type="ARBA" id="ARBA00036735"/>
    </source>
</evidence>
<protein>
    <recommendedName>
        <fullName evidence="11">L-dopachrome isomerase</fullName>
        <ecNumber evidence="8">5.3.2.1</ecNumber>
        <ecNumber evidence="7">5.3.3.12</ecNumber>
    </recommendedName>
    <alternativeName>
        <fullName evidence="9">L-dopachrome tautomerase</fullName>
    </alternativeName>
    <alternativeName>
        <fullName evidence="10">Phenylpyruvate tautomerase</fullName>
    </alternativeName>
</protein>
<evidence type="ECO:0000256" key="3">
    <source>
        <dbReference type="ARBA" id="ARBA00022525"/>
    </source>
</evidence>
<keyword evidence="2" id="KW-0202">Cytokine</keyword>
<accession>A0A4R1H745</accession>
<dbReference type="AlphaFoldDB" id="A0A4R1H745"/>
<name>A0A4R1H745_9GAMM</name>
<comment type="catalytic activity">
    <reaction evidence="6">
        <text>L-dopachrome = 5,6-dihydroxyindole-2-carboxylate</text>
        <dbReference type="Rhea" id="RHEA:13041"/>
        <dbReference type="ChEBI" id="CHEBI:16875"/>
        <dbReference type="ChEBI" id="CHEBI:57509"/>
        <dbReference type="EC" id="5.3.3.12"/>
    </reaction>
</comment>
<comment type="catalytic activity">
    <reaction evidence="5">
        <text>3-phenylpyruvate = enol-phenylpyruvate</text>
        <dbReference type="Rhea" id="RHEA:17097"/>
        <dbReference type="ChEBI" id="CHEBI:16815"/>
        <dbReference type="ChEBI" id="CHEBI:18005"/>
        <dbReference type="EC" id="5.3.2.1"/>
    </reaction>
</comment>
<keyword evidence="13" id="KW-1185">Reference proteome</keyword>
<reference evidence="12 13" key="1">
    <citation type="submission" date="2019-03" db="EMBL/GenBank/DDBJ databases">
        <title>Genomic Encyclopedia of Type Strains, Phase IV (KMG-IV): sequencing the most valuable type-strain genomes for metagenomic binning, comparative biology and taxonomic classification.</title>
        <authorList>
            <person name="Goeker M."/>
        </authorList>
    </citation>
    <scope>NUCLEOTIDE SEQUENCE [LARGE SCALE GENOMIC DNA]</scope>
    <source>
        <strain evidence="12 13">DSM 19610</strain>
    </source>
</reference>
<dbReference type="Gene3D" id="3.30.429.10">
    <property type="entry name" value="Macrophage Migration Inhibitory Factor"/>
    <property type="match status" value="1"/>
</dbReference>
<dbReference type="Proteomes" id="UP000295707">
    <property type="component" value="Unassembled WGS sequence"/>
</dbReference>
<evidence type="ECO:0000313" key="13">
    <source>
        <dbReference type="Proteomes" id="UP000295707"/>
    </source>
</evidence>
<evidence type="ECO:0000256" key="1">
    <source>
        <dbReference type="ARBA" id="ARBA00004613"/>
    </source>
</evidence>
<dbReference type="GO" id="GO:0004167">
    <property type="term" value="F:dopachrome isomerase activity"/>
    <property type="evidence" value="ECO:0007669"/>
    <property type="project" value="UniProtKB-EC"/>
</dbReference>
<dbReference type="SUPFAM" id="SSF55331">
    <property type="entry name" value="Tautomerase/MIF"/>
    <property type="match status" value="1"/>
</dbReference>
<gene>
    <name evidence="12" type="ORF">DFR30_0848</name>
</gene>
<sequence length="116" mass="12867">MPLLKIQTNQAIDETTAKTLIKDASARVAELLGKPERYVMVSLEHNPDMVFGGSDEPLAYLELKSIGLPESRTGELSSGLCKLLNTSLDLPADRVYIEFADAARHMWGWNEGTFQE</sequence>
<evidence type="ECO:0000256" key="10">
    <source>
        <dbReference type="ARBA" id="ARBA00041912"/>
    </source>
</evidence>
<comment type="caution">
    <text evidence="12">The sequence shown here is derived from an EMBL/GenBank/DDBJ whole genome shotgun (WGS) entry which is preliminary data.</text>
</comment>
<dbReference type="GO" id="GO:0005615">
    <property type="term" value="C:extracellular space"/>
    <property type="evidence" value="ECO:0007669"/>
    <property type="project" value="UniProtKB-KW"/>
</dbReference>
<evidence type="ECO:0000256" key="6">
    <source>
        <dbReference type="ARBA" id="ARBA00036823"/>
    </source>
</evidence>
<proteinExistence type="predicted"/>
<dbReference type="OrthoDB" id="5769863at2"/>
<dbReference type="GO" id="GO:0050178">
    <property type="term" value="F:phenylpyruvate tautomerase activity"/>
    <property type="evidence" value="ECO:0007669"/>
    <property type="project" value="UniProtKB-EC"/>
</dbReference>
<dbReference type="InterPro" id="IPR014347">
    <property type="entry name" value="Tautomerase/MIF_sf"/>
</dbReference>
<evidence type="ECO:0000256" key="4">
    <source>
        <dbReference type="ARBA" id="ARBA00023235"/>
    </source>
</evidence>
<dbReference type="InterPro" id="IPR001398">
    <property type="entry name" value="Macrophage_inhib_fac"/>
</dbReference>
<dbReference type="EMBL" id="SMFX01000001">
    <property type="protein sequence ID" value="TCK17614.1"/>
    <property type="molecule type" value="Genomic_DNA"/>
</dbReference>
<evidence type="ECO:0000256" key="2">
    <source>
        <dbReference type="ARBA" id="ARBA00022514"/>
    </source>
</evidence>
<comment type="subcellular location">
    <subcellularLocation>
        <location evidence="1">Secreted</location>
    </subcellularLocation>
</comment>
<keyword evidence="3" id="KW-0964">Secreted</keyword>
<dbReference type="PANTHER" id="PTHR11954">
    <property type="entry name" value="D-DOPACHROME DECARBOXYLASE"/>
    <property type="match status" value="1"/>
</dbReference>
<evidence type="ECO:0000313" key="12">
    <source>
        <dbReference type="EMBL" id="TCK17614.1"/>
    </source>
</evidence>
<evidence type="ECO:0000256" key="7">
    <source>
        <dbReference type="ARBA" id="ARBA00038932"/>
    </source>
</evidence>
<dbReference type="PANTHER" id="PTHR11954:SF6">
    <property type="entry name" value="MACROPHAGE MIGRATION INHIBITORY FACTOR"/>
    <property type="match status" value="1"/>
</dbReference>
<dbReference type="Pfam" id="PF01187">
    <property type="entry name" value="MIF"/>
    <property type="match status" value="1"/>
</dbReference>
<dbReference type="EC" id="5.3.2.1" evidence="8"/>